<dbReference type="Proteomes" id="UP001608902">
    <property type="component" value="Unassembled WGS sequence"/>
</dbReference>
<dbReference type="EMBL" id="JBGFUD010000041">
    <property type="protein sequence ID" value="MFH4973462.1"/>
    <property type="molecule type" value="Genomic_DNA"/>
</dbReference>
<gene>
    <name evidence="1" type="ORF">AB6A40_000171</name>
</gene>
<keyword evidence="2" id="KW-1185">Reference proteome</keyword>
<dbReference type="AlphaFoldDB" id="A0ABD6EAG5"/>
<comment type="caution">
    <text evidence="1">The sequence shown here is derived from an EMBL/GenBank/DDBJ whole genome shotgun (WGS) entry which is preliminary data.</text>
</comment>
<sequence>MNSLEEAFSSGSSVCDNITRPVNARQFTKGGVRNFIMSENRPPTPNVKTELVRVRTGMFSRMRPLSLNPRHFFDIPYTLDDSKGLLRKVNPYLGRKCASNVGVSRASETS</sequence>
<reference evidence="1 2" key="1">
    <citation type="submission" date="2024-08" db="EMBL/GenBank/DDBJ databases">
        <title>Gnathostoma spinigerum genome.</title>
        <authorList>
            <person name="Gonzalez-Bertolin B."/>
            <person name="Monzon S."/>
            <person name="Zaballos A."/>
            <person name="Jimenez P."/>
            <person name="Dekumyoy P."/>
            <person name="Varona S."/>
            <person name="Cuesta I."/>
            <person name="Sumanam S."/>
            <person name="Adisakwattana P."/>
            <person name="Gasser R.B."/>
            <person name="Hernandez-Gonzalez A."/>
            <person name="Young N.D."/>
            <person name="Perteguer M.J."/>
        </authorList>
    </citation>
    <scope>NUCLEOTIDE SEQUENCE [LARGE SCALE GENOMIC DNA]</scope>
    <source>
        <strain evidence="1">AL3</strain>
        <tissue evidence="1">Liver</tissue>
    </source>
</reference>
<accession>A0ABD6EAG5</accession>
<proteinExistence type="predicted"/>
<organism evidence="1 2">
    <name type="scientific">Gnathostoma spinigerum</name>
    <dbReference type="NCBI Taxonomy" id="75299"/>
    <lineage>
        <taxon>Eukaryota</taxon>
        <taxon>Metazoa</taxon>
        <taxon>Ecdysozoa</taxon>
        <taxon>Nematoda</taxon>
        <taxon>Chromadorea</taxon>
        <taxon>Rhabditida</taxon>
        <taxon>Spirurina</taxon>
        <taxon>Gnathostomatomorpha</taxon>
        <taxon>Gnathostomatoidea</taxon>
        <taxon>Gnathostomatidae</taxon>
        <taxon>Gnathostoma</taxon>
    </lineage>
</organism>
<protein>
    <submittedName>
        <fullName evidence="1">Uncharacterized protein</fullName>
    </submittedName>
</protein>
<name>A0ABD6EAG5_9BILA</name>
<evidence type="ECO:0000313" key="1">
    <source>
        <dbReference type="EMBL" id="MFH4973462.1"/>
    </source>
</evidence>
<evidence type="ECO:0000313" key="2">
    <source>
        <dbReference type="Proteomes" id="UP001608902"/>
    </source>
</evidence>